<proteinExistence type="predicted"/>
<name>A0A7R8WKN6_9CRUS</name>
<keyword evidence="2" id="KW-0732">Signal</keyword>
<evidence type="ECO:0000256" key="2">
    <source>
        <dbReference type="SAM" id="SignalP"/>
    </source>
</evidence>
<organism evidence="3">
    <name type="scientific">Cyprideis torosa</name>
    <dbReference type="NCBI Taxonomy" id="163714"/>
    <lineage>
        <taxon>Eukaryota</taxon>
        <taxon>Metazoa</taxon>
        <taxon>Ecdysozoa</taxon>
        <taxon>Arthropoda</taxon>
        <taxon>Crustacea</taxon>
        <taxon>Oligostraca</taxon>
        <taxon>Ostracoda</taxon>
        <taxon>Podocopa</taxon>
        <taxon>Podocopida</taxon>
        <taxon>Cytherocopina</taxon>
        <taxon>Cytheroidea</taxon>
        <taxon>Cytherideidae</taxon>
        <taxon>Cyprideis</taxon>
    </lineage>
</organism>
<evidence type="ECO:0000313" key="3">
    <source>
        <dbReference type="EMBL" id="CAD7233535.1"/>
    </source>
</evidence>
<feature type="chain" id="PRO_5043512488" evidence="2">
    <location>
        <begin position="27"/>
        <end position="359"/>
    </location>
</feature>
<feature type="region of interest" description="Disordered" evidence="1">
    <location>
        <begin position="46"/>
        <end position="148"/>
    </location>
</feature>
<feature type="signal peptide" evidence="2">
    <location>
        <begin position="1"/>
        <end position="26"/>
    </location>
</feature>
<protein>
    <submittedName>
        <fullName evidence="3">Uncharacterized protein</fullName>
    </submittedName>
</protein>
<dbReference type="EMBL" id="OB666460">
    <property type="protein sequence ID" value="CAD7233535.1"/>
    <property type="molecule type" value="Genomic_DNA"/>
</dbReference>
<feature type="compositionally biased region" description="Polar residues" evidence="1">
    <location>
        <begin position="72"/>
        <end position="103"/>
    </location>
</feature>
<dbReference type="AlphaFoldDB" id="A0A7R8WKN6"/>
<feature type="compositionally biased region" description="Polar residues" evidence="1">
    <location>
        <begin position="54"/>
        <end position="65"/>
    </location>
</feature>
<accession>A0A7R8WKN6</accession>
<reference evidence="3" key="1">
    <citation type="submission" date="2020-11" db="EMBL/GenBank/DDBJ databases">
        <authorList>
            <person name="Tran Van P."/>
        </authorList>
    </citation>
    <scope>NUCLEOTIDE SEQUENCE</scope>
</reference>
<gene>
    <name evidence="3" type="ORF">CTOB1V02_LOCUS11356</name>
</gene>
<evidence type="ECO:0000256" key="1">
    <source>
        <dbReference type="SAM" id="MobiDB-lite"/>
    </source>
</evidence>
<sequence>MTSSLQQRSLMVLLLVALVAQNDAEASSKVIPFYRRNEETITIMFPSSPHHSRCSQPAKASTRSHSPGAGLSSLNGPLNQHQRPTTSVHRIQQHVLQSPSLVLQANRGFRGKPSATTAPSIPGTRGRSPVALQTQRPPIPRGVSRTTQRPSFTIRWPSYNHIRRGPSNYIPSPGGRKPQFPGDHGIIFPGPYIPGLATVYWSYNCPTTGFFTGIKVNVNRKFHHRTSMSNLGVVCSTGQSRSLLSSNSASDIRISLEPHSPSYKPECPSNYILKGLSGTQVSGIYNITTGVCQPVEGSKWYINNFSCAEIKVTPVSISTKEEGPSILDIVCPPEQVAVGLYLGAKMPIEGIRCCDLGIK</sequence>